<feature type="binding site" evidence="11">
    <location>
        <position position="70"/>
    </location>
    <ligand>
        <name>Mg(2+)</name>
        <dbReference type="ChEBI" id="CHEBI:18420"/>
    </ligand>
</feature>
<feature type="domain" description="4'-phosphopantetheinyl transferase" evidence="12">
    <location>
        <begin position="18"/>
        <end position="111"/>
    </location>
</feature>
<dbReference type="InterPro" id="IPR004568">
    <property type="entry name" value="Ppantetheine-prot_Trfase_dom"/>
</dbReference>
<keyword evidence="3 11" id="KW-0963">Cytoplasm</keyword>
<dbReference type="InterPro" id="IPR002582">
    <property type="entry name" value="ACPS"/>
</dbReference>
<evidence type="ECO:0000259" key="12">
    <source>
        <dbReference type="Pfam" id="PF01648"/>
    </source>
</evidence>
<sequence length="132" mass="14859">MELGESQLLLMRMIVGHGIDIEELASIESAVTRHEGFAKRVLTANEMERFNSLKGRRQIEYLAGRWSAKEAFSKAMGTGIGKLSFQDLEVLNNERGAPYFSRSPFLGKIWLSISHTDQFVTASVILEENHES</sequence>
<keyword evidence="4 11" id="KW-0444">Lipid biosynthesis</keyword>
<evidence type="ECO:0000313" key="14">
    <source>
        <dbReference type="Proteomes" id="UP000278063"/>
    </source>
</evidence>
<protein>
    <recommendedName>
        <fullName evidence="11">Holo-[acyl-carrier-protein] synthase</fullName>
        <shortName evidence="11">Holo-ACP synthase</shortName>
        <ecNumber evidence="11">2.7.8.7</ecNumber>
    </recommendedName>
    <alternativeName>
        <fullName evidence="11">4'-phosphopantetheinyl transferase AcpS</fullName>
    </alternativeName>
</protein>
<dbReference type="NCBIfam" id="TIGR00556">
    <property type="entry name" value="pantethn_trn"/>
    <property type="match status" value="1"/>
</dbReference>
<keyword evidence="9 11" id="KW-0443">Lipid metabolism</keyword>
<dbReference type="GO" id="GO:0005829">
    <property type="term" value="C:cytosol"/>
    <property type="evidence" value="ECO:0007669"/>
    <property type="project" value="TreeGrafter"/>
</dbReference>
<dbReference type="EC" id="2.7.8.7" evidence="11"/>
<dbReference type="Proteomes" id="UP000278063">
    <property type="component" value="Unassembled WGS sequence"/>
</dbReference>
<feature type="binding site" evidence="11">
    <location>
        <position position="20"/>
    </location>
    <ligand>
        <name>Mg(2+)</name>
        <dbReference type="ChEBI" id="CHEBI:18420"/>
    </ligand>
</feature>
<dbReference type="GO" id="GO:0006633">
    <property type="term" value="P:fatty acid biosynthetic process"/>
    <property type="evidence" value="ECO:0007669"/>
    <property type="project" value="UniProtKB-UniRule"/>
</dbReference>
<name>A0A3R9IBL5_STRMT</name>
<dbReference type="AlphaFoldDB" id="A0A3R9IBL5"/>
<dbReference type="Gene3D" id="3.90.470.20">
    <property type="entry name" value="4'-phosphopantetheinyl transferase domain"/>
    <property type="match status" value="1"/>
</dbReference>
<organism evidence="13 14">
    <name type="scientific">Streptococcus mitis</name>
    <dbReference type="NCBI Taxonomy" id="28037"/>
    <lineage>
        <taxon>Bacteria</taxon>
        <taxon>Bacillati</taxon>
        <taxon>Bacillota</taxon>
        <taxon>Bacilli</taxon>
        <taxon>Lactobacillales</taxon>
        <taxon>Streptococcaceae</taxon>
        <taxon>Streptococcus</taxon>
        <taxon>Streptococcus mitis group</taxon>
    </lineage>
</organism>
<evidence type="ECO:0000256" key="5">
    <source>
        <dbReference type="ARBA" id="ARBA00022679"/>
    </source>
</evidence>
<gene>
    <name evidence="11 13" type="primary">acpS</name>
    <name evidence="13" type="ORF">D8849_08525</name>
</gene>
<keyword evidence="8 11" id="KW-0460">Magnesium</keyword>
<evidence type="ECO:0000256" key="10">
    <source>
        <dbReference type="ARBA" id="ARBA00023160"/>
    </source>
</evidence>
<dbReference type="GO" id="GO:0008897">
    <property type="term" value="F:holo-[acyl-carrier-protein] synthase activity"/>
    <property type="evidence" value="ECO:0007669"/>
    <property type="project" value="UniProtKB-UniRule"/>
</dbReference>
<dbReference type="PANTHER" id="PTHR12215:SF10">
    <property type="entry name" value="L-AMINOADIPATE-SEMIALDEHYDE DEHYDROGENASE-PHOSPHOPANTETHEINYL TRANSFERASE"/>
    <property type="match status" value="1"/>
</dbReference>
<dbReference type="PANTHER" id="PTHR12215">
    <property type="entry name" value="PHOSPHOPANTETHEINE TRANSFERASE"/>
    <property type="match status" value="1"/>
</dbReference>
<evidence type="ECO:0000256" key="11">
    <source>
        <dbReference type="HAMAP-Rule" id="MF_00101"/>
    </source>
</evidence>
<evidence type="ECO:0000256" key="6">
    <source>
        <dbReference type="ARBA" id="ARBA00022723"/>
    </source>
</evidence>
<evidence type="ECO:0000313" key="13">
    <source>
        <dbReference type="EMBL" id="RSI85510.1"/>
    </source>
</evidence>
<dbReference type="HAMAP" id="MF_00101">
    <property type="entry name" value="AcpS"/>
    <property type="match status" value="1"/>
</dbReference>
<evidence type="ECO:0000256" key="9">
    <source>
        <dbReference type="ARBA" id="ARBA00023098"/>
    </source>
</evidence>
<keyword evidence="5 11" id="KW-0808">Transferase</keyword>
<keyword evidence="10 11" id="KW-0275">Fatty acid biosynthesis</keyword>
<proteinExistence type="inferred from homology"/>
<dbReference type="InterPro" id="IPR050559">
    <property type="entry name" value="P-Pant_transferase_sf"/>
</dbReference>
<evidence type="ECO:0000256" key="3">
    <source>
        <dbReference type="ARBA" id="ARBA00022490"/>
    </source>
</evidence>
<comment type="cofactor">
    <cofactor evidence="1 11">
        <name>Mg(2+)</name>
        <dbReference type="ChEBI" id="CHEBI:18420"/>
    </cofactor>
</comment>
<keyword evidence="6 11" id="KW-0479">Metal-binding</keyword>
<evidence type="ECO:0000256" key="4">
    <source>
        <dbReference type="ARBA" id="ARBA00022516"/>
    </source>
</evidence>
<comment type="similarity">
    <text evidence="2">Belongs to the P-Pant transferase superfamily. Gsp/Sfp/HetI/AcpT family.</text>
</comment>
<comment type="subcellular location">
    <subcellularLocation>
        <location evidence="11">Cytoplasm</location>
    </subcellularLocation>
</comment>
<dbReference type="NCBIfam" id="TIGR00516">
    <property type="entry name" value="acpS"/>
    <property type="match status" value="1"/>
</dbReference>
<dbReference type="GO" id="GO:0019878">
    <property type="term" value="P:lysine biosynthetic process via aminoadipic acid"/>
    <property type="evidence" value="ECO:0007669"/>
    <property type="project" value="TreeGrafter"/>
</dbReference>
<dbReference type="SUPFAM" id="SSF56214">
    <property type="entry name" value="4'-phosphopantetheinyl transferase"/>
    <property type="match status" value="1"/>
</dbReference>
<reference evidence="13 14" key="1">
    <citation type="submission" date="2018-11" db="EMBL/GenBank/DDBJ databases">
        <title>Species Designations Belie Phenotypic and Genotypic Heterogeneity in Oral Streptococci.</title>
        <authorList>
            <person name="Velsko I."/>
        </authorList>
    </citation>
    <scope>NUCLEOTIDE SEQUENCE [LARGE SCALE GENOMIC DNA]</scope>
    <source>
        <strain evidence="13 14">KLC01</strain>
    </source>
</reference>
<dbReference type="InterPro" id="IPR008278">
    <property type="entry name" value="4-PPantetheinyl_Trfase_dom"/>
</dbReference>
<dbReference type="GO" id="GO:0000287">
    <property type="term" value="F:magnesium ion binding"/>
    <property type="evidence" value="ECO:0007669"/>
    <property type="project" value="UniProtKB-UniRule"/>
</dbReference>
<comment type="catalytic activity">
    <reaction evidence="11">
        <text>apo-[ACP] + CoA = holo-[ACP] + adenosine 3',5'-bisphosphate + H(+)</text>
        <dbReference type="Rhea" id="RHEA:12068"/>
        <dbReference type="Rhea" id="RHEA-COMP:9685"/>
        <dbReference type="Rhea" id="RHEA-COMP:9690"/>
        <dbReference type="ChEBI" id="CHEBI:15378"/>
        <dbReference type="ChEBI" id="CHEBI:29999"/>
        <dbReference type="ChEBI" id="CHEBI:57287"/>
        <dbReference type="ChEBI" id="CHEBI:58343"/>
        <dbReference type="ChEBI" id="CHEBI:64479"/>
        <dbReference type="EC" id="2.7.8.7"/>
    </reaction>
</comment>
<evidence type="ECO:0000256" key="1">
    <source>
        <dbReference type="ARBA" id="ARBA00001946"/>
    </source>
</evidence>
<evidence type="ECO:0000256" key="7">
    <source>
        <dbReference type="ARBA" id="ARBA00022832"/>
    </source>
</evidence>
<dbReference type="Pfam" id="PF01648">
    <property type="entry name" value="ACPS"/>
    <property type="match status" value="1"/>
</dbReference>
<evidence type="ECO:0000256" key="8">
    <source>
        <dbReference type="ARBA" id="ARBA00022842"/>
    </source>
</evidence>
<dbReference type="EMBL" id="RJNW01000006">
    <property type="protein sequence ID" value="RSI85510.1"/>
    <property type="molecule type" value="Genomic_DNA"/>
</dbReference>
<comment type="caution">
    <text evidence="13">The sequence shown here is derived from an EMBL/GenBank/DDBJ whole genome shotgun (WGS) entry which is preliminary data.</text>
</comment>
<keyword evidence="7 11" id="KW-0276">Fatty acid metabolism</keyword>
<comment type="similarity">
    <text evidence="11">Belongs to the P-Pant transferase superfamily. AcpS family.</text>
</comment>
<dbReference type="InterPro" id="IPR037143">
    <property type="entry name" value="4-PPantetheinyl_Trfase_dom_sf"/>
</dbReference>
<comment type="function">
    <text evidence="11">Transfers the 4'-phosphopantetheine moiety from coenzyme A to a Ser of acyl-carrier-protein.</text>
</comment>
<accession>A0A3R9IBL5</accession>
<evidence type="ECO:0000256" key="2">
    <source>
        <dbReference type="ARBA" id="ARBA00010990"/>
    </source>
</evidence>